<dbReference type="Proteomes" id="UP000644610">
    <property type="component" value="Unassembled WGS sequence"/>
</dbReference>
<evidence type="ECO:0000313" key="2">
    <source>
        <dbReference type="EMBL" id="GII51043.1"/>
    </source>
</evidence>
<sequence>MTSPSGATTALLMCDLHDVGDHSSMTDDVRSCTEMSTSGRGPGLLLPSYEAVPRQEDVLVNRMA</sequence>
<evidence type="ECO:0000256" key="1">
    <source>
        <dbReference type="SAM" id="MobiDB-lite"/>
    </source>
</evidence>
<comment type="caution">
    <text evidence="2">The sequence shown here is derived from an EMBL/GenBank/DDBJ whole genome shotgun (WGS) entry which is preliminary data.</text>
</comment>
<evidence type="ECO:0000313" key="3">
    <source>
        <dbReference type="Proteomes" id="UP000644610"/>
    </source>
</evidence>
<reference evidence="2" key="1">
    <citation type="submission" date="2021-01" db="EMBL/GenBank/DDBJ databases">
        <title>Whole genome shotgun sequence of Planotetraspora silvatica NBRC 100141.</title>
        <authorList>
            <person name="Komaki H."/>
            <person name="Tamura T."/>
        </authorList>
    </citation>
    <scope>NUCLEOTIDE SEQUENCE</scope>
    <source>
        <strain evidence="2">NBRC 100141</strain>
    </source>
</reference>
<dbReference type="AlphaFoldDB" id="A0A8J3US26"/>
<organism evidence="2 3">
    <name type="scientific">Planotetraspora silvatica</name>
    <dbReference type="NCBI Taxonomy" id="234614"/>
    <lineage>
        <taxon>Bacteria</taxon>
        <taxon>Bacillati</taxon>
        <taxon>Actinomycetota</taxon>
        <taxon>Actinomycetes</taxon>
        <taxon>Streptosporangiales</taxon>
        <taxon>Streptosporangiaceae</taxon>
        <taxon>Planotetraspora</taxon>
    </lineage>
</organism>
<keyword evidence="3" id="KW-1185">Reference proteome</keyword>
<name>A0A8J3US26_9ACTN</name>
<dbReference type="EMBL" id="BOOQ01000059">
    <property type="protein sequence ID" value="GII51043.1"/>
    <property type="molecule type" value="Genomic_DNA"/>
</dbReference>
<feature type="region of interest" description="Disordered" evidence="1">
    <location>
        <begin position="26"/>
        <end position="47"/>
    </location>
</feature>
<accession>A0A8J3US26</accession>
<proteinExistence type="predicted"/>
<protein>
    <submittedName>
        <fullName evidence="2">Uncharacterized protein</fullName>
    </submittedName>
</protein>
<gene>
    <name evidence="2" type="ORF">Psi02_74670</name>
</gene>